<dbReference type="EMBL" id="BNAD01000001">
    <property type="protein sequence ID" value="GHE15612.1"/>
    <property type="molecule type" value="Genomic_DNA"/>
</dbReference>
<protein>
    <recommendedName>
        <fullName evidence="8">ABC3 transporter permease C-terminal domain-containing protein</fullName>
    </recommendedName>
</protein>
<dbReference type="Pfam" id="PF02687">
    <property type="entry name" value="FtsX"/>
    <property type="match status" value="1"/>
</dbReference>
<comment type="caution">
    <text evidence="9">The sequence shown here is derived from an EMBL/GenBank/DDBJ whole genome shotgun (WGS) entry which is preliminary data.</text>
</comment>
<proteinExistence type="inferred from homology"/>
<evidence type="ECO:0000259" key="8">
    <source>
        <dbReference type="Pfam" id="PF02687"/>
    </source>
</evidence>
<feature type="transmembrane region" description="Helical" evidence="7">
    <location>
        <begin position="988"/>
        <end position="1010"/>
    </location>
</feature>
<feature type="transmembrane region" description="Helical" evidence="7">
    <location>
        <begin position="436"/>
        <end position="457"/>
    </location>
</feature>
<keyword evidence="3 7" id="KW-0812">Transmembrane</keyword>
<sequence>MTSMLGAIVRGLRARALLSAGSVLLTALAVASAVLGPIFAAAVTNSYAVTRLREAPPALTGLSRVFTPDSPTSSSQAAAQAVAGTESLNEGPWGDTVAIVQSERFMALRGAVEFWARDGACEALEVTGRCPERDGEVLLLQKAAEQRGAVVGEPLDLVGFEPPALAGLGLPRPGLRRVTVVGTYTTPTDATDWLVPQRLTSTNEAVSDTPGGGYTPYSPGPVLTTPGTVESMGEWTVRVDTFLDVPADTTPAELTVAARSASAIPDEETVEVEGGTLRDDGTNDLAAVLEEVRTQQDTARSSIAPAVLSLVLVALALLMRLLNAASELRVPELALASLRGVTARRLWALGLAEPVTILLVSAPVGILLGLGSSLLLTRAWLVPGLPLPLVTTSWMAAGLVLLAALAVACVAIGLVVRESLASQLAGVRRPVAARRWSVIAQLTLVALAGAVLLSKLSDAGGGDPDVTDLLLPVLLAVVAGLAATRITASLATWWTRRSRGRSLSGFVSSRAISRRQEGTLIILPITAAIAVSVFGAGVYDSAAAWRTSVAATVSPAHTTWHSPVSYAETLELTRRIDPEGEWVMAAGSVLNPGAHFSVVDSSRLARVATWPPTWSPGMDVEQVVDEIAPPGEVASFSGRRISVTVDNDLVDDRSLALEVRFGRRDGIPLKVYLGSYDPGTTTRSAKVPWCRDVPCPIEGMTLGGGAGTNTEMTGEVAVTEILADGEPVPGAIAGADWVATPDPAVRSSITDLREVDGRLEMSVDTGDSTGMARLSAGGIVEQRPALAGPKVQQTALAKLDEGFGLVRVDPVGGVGAVEGMPFTGPSGLLVDYSSFITDRPVYNSNLDTRVLQREGAPTEVTDALSAAGLTVETTLAQERRVLDQSAYALALRLYAVVAALVLLMALAGLFVSAAVQLPARRRDAAALRVVGVPRSSVMVAVVRELAVVLGGAAVAGILAGSLAQWVVLRSITLGYAEGLATPALVASISPVRLVVLALLAAAVFGAVSLVSASMTVRGARGATLRESAR</sequence>
<evidence type="ECO:0000256" key="4">
    <source>
        <dbReference type="ARBA" id="ARBA00022989"/>
    </source>
</evidence>
<reference evidence="10" key="1">
    <citation type="journal article" date="2019" name="Int. J. Syst. Evol. Microbiol.">
        <title>The Global Catalogue of Microorganisms (GCM) 10K type strain sequencing project: providing services to taxonomists for standard genome sequencing and annotation.</title>
        <authorList>
            <consortium name="The Broad Institute Genomics Platform"/>
            <consortium name="The Broad Institute Genome Sequencing Center for Infectious Disease"/>
            <person name="Wu L."/>
            <person name="Ma J."/>
        </authorList>
    </citation>
    <scope>NUCLEOTIDE SEQUENCE [LARGE SCALE GENOMIC DNA]</scope>
    <source>
        <strain evidence="10">CGMCC 1.12791</strain>
    </source>
</reference>
<feature type="transmembrane region" description="Helical" evidence="7">
    <location>
        <begin position="346"/>
        <end position="374"/>
    </location>
</feature>
<dbReference type="PANTHER" id="PTHR30572:SF4">
    <property type="entry name" value="ABC TRANSPORTER PERMEASE YTRF"/>
    <property type="match status" value="1"/>
</dbReference>
<feature type="transmembrane region" description="Helical" evidence="7">
    <location>
        <begin position="469"/>
        <end position="494"/>
    </location>
</feature>
<evidence type="ECO:0000256" key="2">
    <source>
        <dbReference type="ARBA" id="ARBA00022475"/>
    </source>
</evidence>
<keyword evidence="10" id="KW-1185">Reference proteome</keyword>
<feature type="transmembrane region" description="Helical" evidence="7">
    <location>
        <begin position="893"/>
        <end position="915"/>
    </location>
</feature>
<accession>A0ABQ3HE48</accession>
<evidence type="ECO:0000256" key="7">
    <source>
        <dbReference type="SAM" id="Phobius"/>
    </source>
</evidence>
<keyword evidence="5 7" id="KW-0472">Membrane</keyword>
<feature type="transmembrane region" description="Helical" evidence="7">
    <location>
        <begin position="303"/>
        <end position="325"/>
    </location>
</feature>
<evidence type="ECO:0000256" key="5">
    <source>
        <dbReference type="ARBA" id="ARBA00023136"/>
    </source>
</evidence>
<dbReference type="RefSeq" id="WP_191277728.1">
    <property type="nucleotide sequence ID" value="NZ_BNAD01000001.1"/>
</dbReference>
<feature type="transmembrane region" description="Helical" evidence="7">
    <location>
        <begin position="520"/>
        <end position="539"/>
    </location>
</feature>
<dbReference type="Proteomes" id="UP000597341">
    <property type="component" value="Unassembled WGS sequence"/>
</dbReference>
<organism evidence="9 10">
    <name type="scientific">Nocardioides flavus</name>
    <name type="common">ex Wang et al. 2016</name>
    <dbReference type="NCBI Taxonomy" id="2058780"/>
    <lineage>
        <taxon>Bacteria</taxon>
        <taxon>Bacillati</taxon>
        <taxon>Actinomycetota</taxon>
        <taxon>Actinomycetes</taxon>
        <taxon>Propionibacteriales</taxon>
        <taxon>Nocardioidaceae</taxon>
        <taxon>Nocardioides</taxon>
    </lineage>
</organism>
<feature type="domain" description="ABC3 transporter permease C-terminal" evidence="8">
    <location>
        <begin position="896"/>
        <end position="1012"/>
    </location>
</feature>
<comment type="similarity">
    <text evidence="6">Belongs to the ABC-4 integral membrane protein family.</text>
</comment>
<feature type="transmembrane region" description="Helical" evidence="7">
    <location>
        <begin position="945"/>
        <end position="968"/>
    </location>
</feature>
<dbReference type="InterPro" id="IPR003838">
    <property type="entry name" value="ABC3_permease_C"/>
</dbReference>
<comment type="subcellular location">
    <subcellularLocation>
        <location evidence="1">Cell membrane</location>
        <topology evidence="1">Multi-pass membrane protein</topology>
    </subcellularLocation>
</comment>
<name>A0ABQ3HE48_9ACTN</name>
<gene>
    <name evidence="9" type="ORF">GCM10011376_04630</name>
</gene>
<evidence type="ECO:0000256" key="3">
    <source>
        <dbReference type="ARBA" id="ARBA00022692"/>
    </source>
</evidence>
<evidence type="ECO:0000313" key="9">
    <source>
        <dbReference type="EMBL" id="GHE15612.1"/>
    </source>
</evidence>
<feature type="transmembrane region" description="Helical" evidence="7">
    <location>
        <begin position="394"/>
        <end position="416"/>
    </location>
</feature>
<dbReference type="InterPro" id="IPR050250">
    <property type="entry name" value="Macrolide_Exporter_MacB"/>
</dbReference>
<keyword evidence="4 7" id="KW-1133">Transmembrane helix</keyword>
<evidence type="ECO:0000313" key="10">
    <source>
        <dbReference type="Proteomes" id="UP000597341"/>
    </source>
</evidence>
<evidence type="ECO:0000256" key="1">
    <source>
        <dbReference type="ARBA" id="ARBA00004651"/>
    </source>
</evidence>
<dbReference type="PANTHER" id="PTHR30572">
    <property type="entry name" value="MEMBRANE COMPONENT OF TRANSPORTER-RELATED"/>
    <property type="match status" value="1"/>
</dbReference>
<evidence type="ECO:0000256" key="6">
    <source>
        <dbReference type="ARBA" id="ARBA00038076"/>
    </source>
</evidence>
<keyword evidence="2" id="KW-1003">Cell membrane</keyword>